<evidence type="ECO:0000256" key="5">
    <source>
        <dbReference type="ARBA" id="ARBA00022801"/>
    </source>
</evidence>
<dbReference type="CDD" id="cd05390">
    <property type="entry name" value="HypB"/>
    <property type="match status" value="1"/>
</dbReference>
<dbReference type="Gene3D" id="3.40.50.300">
    <property type="entry name" value="P-loop containing nucleotide triphosphate hydrolases"/>
    <property type="match status" value="1"/>
</dbReference>
<organism evidence="9 10">
    <name type="scientific">Sporomusa termitida</name>
    <dbReference type="NCBI Taxonomy" id="2377"/>
    <lineage>
        <taxon>Bacteria</taxon>
        <taxon>Bacillati</taxon>
        <taxon>Bacillota</taxon>
        <taxon>Negativicutes</taxon>
        <taxon>Selenomonadales</taxon>
        <taxon>Sporomusaceae</taxon>
        <taxon>Sporomusa</taxon>
    </lineage>
</organism>
<dbReference type="InterPro" id="IPR027417">
    <property type="entry name" value="P-loop_NTPase"/>
</dbReference>
<dbReference type="PANTHER" id="PTHR30134:SF2">
    <property type="entry name" value="HYDROGENASE MATURATION FACTOR HYPB"/>
    <property type="match status" value="1"/>
</dbReference>
<keyword evidence="6" id="KW-0862">Zinc</keyword>
<dbReference type="GO" id="GO:0003924">
    <property type="term" value="F:GTPase activity"/>
    <property type="evidence" value="ECO:0007669"/>
    <property type="project" value="InterPro"/>
</dbReference>
<evidence type="ECO:0000256" key="7">
    <source>
        <dbReference type="ARBA" id="ARBA00023134"/>
    </source>
</evidence>
<keyword evidence="2" id="KW-0533">Nickel</keyword>
<accession>A0A517E0U3</accession>
<dbReference type="PIRSF" id="PIRSF005624">
    <property type="entry name" value="Ni-bind_GTPase"/>
    <property type="match status" value="1"/>
</dbReference>
<sequence>MEIPVMSNILHKNDENAAELNTMLTTRGIFTVNLMGSPGCGKTSLLEQTVSLLKNELTLAVIEGDLYTSKDADRIAGAGTPVVQINTGGGCHLDAFMVKAALTKLDLAAVDILIIENVGNLVCPAEFNVGEHAKVVVFSVTEGEDKPLKYPLVFRQSEAIILNKTDLLPYTSFNMDAAIDDIKGLNPQASLLQTSCRTGDGLPAWIEWLKAGAARTRRQANMIQGVKCD</sequence>
<keyword evidence="5" id="KW-0378">Hydrolase</keyword>
<comment type="similarity">
    <text evidence="1">Belongs to the SIMIBI class G3E GTPase family. HypB/HupM subfamily.</text>
</comment>
<keyword evidence="3" id="KW-0479">Metal-binding</keyword>
<keyword evidence="4" id="KW-0547">Nucleotide-binding</keyword>
<dbReference type="Pfam" id="PF02492">
    <property type="entry name" value="cobW"/>
    <property type="match status" value="1"/>
</dbReference>
<dbReference type="GO" id="GO:0008270">
    <property type="term" value="F:zinc ion binding"/>
    <property type="evidence" value="ECO:0007669"/>
    <property type="project" value="TreeGrafter"/>
</dbReference>
<dbReference type="AlphaFoldDB" id="A0A517E0U3"/>
<evidence type="ECO:0000259" key="8">
    <source>
        <dbReference type="Pfam" id="PF02492"/>
    </source>
</evidence>
<dbReference type="Proteomes" id="UP000320776">
    <property type="component" value="Chromosome"/>
</dbReference>
<dbReference type="GO" id="GO:0016151">
    <property type="term" value="F:nickel cation binding"/>
    <property type="evidence" value="ECO:0007669"/>
    <property type="project" value="InterPro"/>
</dbReference>
<name>A0A517E0U3_9FIRM</name>
<evidence type="ECO:0000256" key="3">
    <source>
        <dbReference type="ARBA" id="ARBA00022723"/>
    </source>
</evidence>
<feature type="domain" description="CobW/HypB/UreG nucleotide-binding" evidence="8">
    <location>
        <begin position="32"/>
        <end position="192"/>
    </location>
</feature>
<dbReference type="PANTHER" id="PTHR30134">
    <property type="entry name" value="HYDROGENASE PROTEIN ASSEMBLY PROTEIN, NICKEL CHAPERONE"/>
    <property type="match status" value="1"/>
</dbReference>
<proteinExistence type="inferred from homology"/>
<dbReference type="GO" id="GO:0051604">
    <property type="term" value="P:protein maturation"/>
    <property type="evidence" value="ECO:0007669"/>
    <property type="project" value="InterPro"/>
</dbReference>
<dbReference type="SUPFAM" id="SSF52540">
    <property type="entry name" value="P-loop containing nucleoside triphosphate hydrolases"/>
    <property type="match status" value="1"/>
</dbReference>
<evidence type="ECO:0000256" key="6">
    <source>
        <dbReference type="ARBA" id="ARBA00022833"/>
    </source>
</evidence>
<evidence type="ECO:0000313" key="9">
    <source>
        <dbReference type="EMBL" id="QDR83198.1"/>
    </source>
</evidence>
<evidence type="ECO:0000256" key="2">
    <source>
        <dbReference type="ARBA" id="ARBA00022596"/>
    </source>
</evidence>
<keyword evidence="10" id="KW-1185">Reference proteome</keyword>
<evidence type="ECO:0000256" key="1">
    <source>
        <dbReference type="ARBA" id="ARBA00006211"/>
    </source>
</evidence>
<dbReference type="InterPro" id="IPR003495">
    <property type="entry name" value="CobW/HypB/UreG_nucleotide-bd"/>
</dbReference>
<dbReference type="EMBL" id="CP036259">
    <property type="protein sequence ID" value="QDR83198.1"/>
    <property type="molecule type" value="Genomic_DNA"/>
</dbReference>
<dbReference type="RefSeq" id="WP_144352505.1">
    <property type="nucleotide sequence ID" value="NZ_CP036259.1"/>
</dbReference>
<dbReference type="OrthoDB" id="9802035at2"/>
<reference evidence="9 10" key="1">
    <citation type="submission" date="2019-02" db="EMBL/GenBank/DDBJ databases">
        <title>Closed genome of Sporomusa termitida DSM 4440.</title>
        <authorList>
            <person name="Poehlein A."/>
            <person name="Daniel R."/>
        </authorList>
    </citation>
    <scope>NUCLEOTIDE SEQUENCE [LARGE SCALE GENOMIC DNA]</scope>
    <source>
        <strain evidence="9 10">DSM 4440</strain>
    </source>
</reference>
<dbReference type="InterPro" id="IPR004392">
    <property type="entry name" value="Hyd_mat_HypB"/>
</dbReference>
<dbReference type="GO" id="GO:0005525">
    <property type="term" value="F:GTP binding"/>
    <property type="evidence" value="ECO:0007669"/>
    <property type="project" value="UniProtKB-KW"/>
</dbReference>
<evidence type="ECO:0000313" key="10">
    <source>
        <dbReference type="Proteomes" id="UP000320776"/>
    </source>
</evidence>
<keyword evidence="7" id="KW-0342">GTP-binding</keyword>
<dbReference type="NCBIfam" id="TIGR00073">
    <property type="entry name" value="hypB"/>
    <property type="match status" value="1"/>
</dbReference>
<dbReference type="KEGG" id="sted:SPTER_46790"/>
<protein>
    <submittedName>
        <fullName evidence="9">Hydrogenase maturation factor HypB</fullName>
    </submittedName>
</protein>
<gene>
    <name evidence="9" type="primary">hypB</name>
    <name evidence="9" type="ORF">SPTER_46790</name>
</gene>
<evidence type="ECO:0000256" key="4">
    <source>
        <dbReference type="ARBA" id="ARBA00022741"/>
    </source>
</evidence>